<name>A0A914CBL7_9BILA</name>
<feature type="domain" description="C-type lectin" evidence="2">
    <location>
        <begin position="37"/>
        <end position="156"/>
    </location>
</feature>
<evidence type="ECO:0000259" key="2">
    <source>
        <dbReference type="PROSITE" id="PS50041"/>
    </source>
</evidence>
<evidence type="ECO:0000313" key="4">
    <source>
        <dbReference type="WBParaSite" id="ACRNAN_Path_802.g3038.t1"/>
    </source>
</evidence>
<dbReference type="PANTHER" id="PTHR22803">
    <property type="entry name" value="MANNOSE, PHOSPHOLIPASE, LECTIN RECEPTOR RELATED"/>
    <property type="match status" value="1"/>
</dbReference>
<keyword evidence="1" id="KW-0732">Signal</keyword>
<reference evidence="4" key="1">
    <citation type="submission" date="2022-11" db="UniProtKB">
        <authorList>
            <consortium name="WormBaseParasite"/>
        </authorList>
    </citation>
    <scope>IDENTIFICATION</scope>
</reference>
<feature type="chain" id="PRO_5037874304" evidence="1">
    <location>
        <begin position="19"/>
        <end position="199"/>
    </location>
</feature>
<keyword evidence="3" id="KW-1185">Reference proteome</keyword>
<dbReference type="SMART" id="SM00034">
    <property type="entry name" value="CLECT"/>
    <property type="match status" value="1"/>
</dbReference>
<dbReference type="SUPFAM" id="SSF56436">
    <property type="entry name" value="C-type lectin-like"/>
    <property type="match status" value="1"/>
</dbReference>
<feature type="signal peptide" evidence="1">
    <location>
        <begin position="1"/>
        <end position="18"/>
    </location>
</feature>
<dbReference type="Gene3D" id="3.10.100.10">
    <property type="entry name" value="Mannose-Binding Protein A, subunit A"/>
    <property type="match status" value="1"/>
</dbReference>
<evidence type="ECO:0000256" key="1">
    <source>
        <dbReference type="SAM" id="SignalP"/>
    </source>
</evidence>
<dbReference type="CDD" id="cd00037">
    <property type="entry name" value="CLECT"/>
    <property type="match status" value="1"/>
</dbReference>
<dbReference type="InterPro" id="IPR050111">
    <property type="entry name" value="C-type_lectin/snaclec_domain"/>
</dbReference>
<sequence length="199" mass="22814">MLVVFFTLVCLLFCVVKGQDCDANTAGLCESYGWSCYDKKCWIVQDNDLDWFNAESACNKLSFNGGTAHLASINNAFQQGFLANIITQTPNHCQYYWLGGVFDGGNYTWLDGSPFNYIHWDKSEPNTSYPYVDLRVDHNFHWMTNDFKYSDCYVCSQIINTNLVEDNIKKPETHPRNVMPVKKLSQHKAAHQIPTKISK</sequence>
<evidence type="ECO:0000313" key="3">
    <source>
        <dbReference type="Proteomes" id="UP000887540"/>
    </source>
</evidence>
<dbReference type="AlphaFoldDB" id="A0A914CBL7"/>
<dbReference type="InterPro" id="IPR016187">
    <property type="entry name" value="CTDL_fold"/>
</dbReference>
<dbReference type="InterPro" id="IPR016186">
    <property type="entry name" value="C-type_lectin-like/link_sf"/>
</dbReference>
<dbReference type="WBParaSite" id="ACRNAN_Path_802.g3038.t1">
    <property type="protein sequence ID" value="ACRNAN_Path_802.g3038.t1"/>
    <property type="gene ID" value="ACRNAN_Path_802.g3038"/>
</dbReference>
<proteinExistence type="predicted"/>
<organism evidence="3 4">
    <name type="scientific">Acrobeloides nanus</name>
    <dbReference type="NCBI Taxonomy" id="290746"/>
    <lineage>
        <taxon>Eukaryota</taxon>
        <taxon>Metazoa</taxon>
        <taxon>Ecdysozoa</taxon>
        <taxon>Nematoda</taxon>
        <taxon>Chromadorea</taxon>
        <taxon>Rhabditida</taxon>
        <taxon>Tylenchina</taxon>
        <taxon>Cephalobomorpha</taxon>
        <taxon>Cephaloboidea</taxon>
        <taxon>Cephalobidae</taxon>
        <taxon>Acrobeloides</taxon>
    </lineage>
</organism>
<accession>A0A914CBL7</accession>
<dbReference type="PROSITE" id="PS50041">
    <property type="entry name" value="C_TYPE_LECTIN_2"/>
    <property type="match status" value="1"/>
</dbReference>
<dbReference type="InterPro" id="IPR001304">
    <property type="entry name" value="C-type_lectin-like"/>
</dbReference>
<protein>
    <submittedName>
        <fullName evidence="4">C-type lectin domain-containing protein</fullName>
    </submittedName>
</protein>
<dbReference type="Proteomes" id="UP000887540">
    <property type="component" value="Unplaced"/>
</dbReference>